<dbReference type="Pfam" id="PF00550">
    <property type="entry name" value="PP-binding"/>
    <property type="match status" value="1"/>
</dbReference>
<dbReference type="InterPro" id="IPR036736">
    <property type="entry name" value="ACP-like_sf"/>
</dbReference>
<evidence type="ECO:0000313" key="5">
    <source>
        <dbReference type="Proteomes" id="UP001500707"/>
    </source>
</evidence>
<dbReference type="SMART" id="SM00823">
    <property type="entry name" value="PKS_PP"/>
    <property type="match status" value="1"/>
</dbReference>
<comment type="caution">
    <text evidence="4">The sequence shown here is derived from an EMBL/GenBank/DDBJ whole genome shotgun (WGS) entry which is preliminary data.</text>
</comment>
<dbReference type="SUPFAM" id="SSF47336">
    <property type="entry name" value="ACP-like"/>
    <property type="match status" value="1"/>
</dbReference>
<dbReference type="PANTHER" id="PTHR45527:SF1">
    <property type="entry name" value="FATTY ACID SYNTHASE"/>
    <property type="match status" value="1"/>
</dbReference>
<evidence type="ECO:0000256" key="2">
    <source>
        <dbReference type="ARBA" id="ARBA00022553"/>
    </source>
</evidence>
<evidence type="ECO:0000259" key="3">
    <source>
        <dbReference type="PROSITE" id="PS50075"/>
    </source>
</evidence>
<proteinExistence type="predicted"/>
<evidence type="ECO:0000313" key="4">
    <source>
        <dbReference type="EMBL" id="GAA3577608.1"/>
    </source>
</evidence>
<sequence>MRATVRGVIENGLSGAEIEQEIRDIWRGLFGVDVGPDDNFFDLGGDSLKVVDVVAAARKRGITFRSSAVFRNPTPSLLASSLTRDDAR</sequence>
<dbReference type="PANTHER" id="PTHR45527">
    <property type="entry name" value="NONRIBOSOMAL PEPTIDE SYNTHETASE"/>
    <property type="match status" value="1"/>
</dbReference>
<organism evidence="4 5">
    <name type="scientific">Streptomyces osmaniensis</name>
    <dbReference type="NCBI Taxonomy" id="593134"/>
    <lineage>
        <taxon>Bacteria</taxon>
        <taxon>Bacillati</taxon>
        <taxon>Actinomycetota</taxon>
        <taxon>Actinomycetes</taxon>
        <taxon>Kitasatosporales</taxon>
        <taxon>Streptomycetaceae</taxon>
        <taxon>Streptomyces</taxon>
    </lineage>
</organism>
<dbReference type="PROSITE" id="PS50075">
    <property type="entry name" value="CARRIER"/>
    <property type="match status" value="1"/>
</dbReference>
<feature type="domain" description="Carrier" evidence="3">
    <location>
        <begin position="13"/>
        <end position="86"/>
    </location>
</feature>
<keyword evidence="1" id="KW-0596">Phosphopantetheine</keyword>
<dbReference type="Proteomes" id="UP001500707">
    <property type="component" value="Unassembled WGS sequence"/>
</dbReference>
<evidence type="ECO:0000256" key="1">
    <source>
        <dbReference type="ARBA" id="ARBA00022450"/>
    </source>
</evidence>
<keyword evidence="5" id="KW-1185">Reference proteome</keyword>
<protein>
    <recommendedName>
        <fullName evidence="3">Carrier domain-containing protein</fullName>
    </recommendedName>
</protein>
<dbReference type="PROSITE" id="PS00012">
    <property type="entry name" value="PHOSPHOPANTETHEINE"/>
    <property type="match status" value="1"/>
</dbReference>
<dbReference type="InterPro" id="IPR009081">
    <property type="entry name" value="PP-bd_ACP"/>
</dbReference>
<dbReference type="Gene3D" id="1.10.1200.10">
    <property type="entry name" value="ACP-like"/>
    <property type="match status" value="1"/>
</dbReference>
<dbReference type="EMBL" id="BAABCE010000015">
    <property type="protein sequence ID" value="GAA3577608.1"/>
    <property type="molecule type" value="Genomic_DNA"/>
</dbReference>
<accession>A0ABP6Y878</accession>
<dbReference type="InterPro" id="IPR020806">
    <property type="entry name" value="PKS_PP-bd"/>
</dbReference>
<name>A0ABP6Y878_9ACTN</name>
<gene>
    <name evidence="4" type="ORF">GCM10022295_68930</name>
</gene>
<dbReference type="InterPro" id="IPR006162">
    <property type="entry name" value="Ppantetheine_attach_site"/>
</dbReference>
<reference evidence="5" key="1">
    <citation type="journal article" date="2019" name="Int. J. Syst. Evol. Microbiol.">
        <title>The Global Catalogue of Microorganisms (GCM) 10K type strain sequencing project: providing services to taxonomists for standard genome sequencing and annotation.</title>
        <authorList>
            <consortium name="The Broad Institute Genomics Platform"/>
            <consortium name="The Broad Institute Genome Sequencing Center for Infectious Disease"/>
            <person name="Wu L."/>
            <person name="Ma J."/>
        </authorList>
    </citation>
    <scope>NUCLEOTIDE SEQUENCE [LARGE SCALE GENOMIC DNA]</scope>
    <source>
        <strain evidence="5">JCM 17656</strain>
    </source>
</reference>
<keyword evidence="2" id="KW-0597">Phosphoprotein</keyword>